<evidence type="ECO:0000256" key="2">
    <source>
        <dbReference type="ARBA" id="ARBA00022629"/>
    </source>
</evidence>
<feature type="domain" description="Carbohydrate kinase FGGY N-terminal" evidence="5">
    <location>
        <begin position="7"/>
        <end position="250"/>
    </location>
</feature>
<keyword evidence="2" id="KW-0859">Xylose metabolism</keyword>
<evidence type="ECO:0000259" key="6">
    <source>
        <dbReference type="Pfam" id="PF02782"/>
    </source>
</evidence>
<dbReference type="EMBL" id="WLZY01000002">
    <property type="protein sequence ID" value="NDL57377.1"/>
    <property type="molecule type" value="Genomic_DNA"/>
</dbReference>
<reference evidence="7 8" key="1">
    <citation type="submission" date="2019-11" db="EMBL/GenBank/DDBJ databases">
        <authorList>
            <person name="Li X.-J."/>
            <person name="Feng X.-M."/>
        </authorList>
    </citation>
    <scope>NUCLEOTIDE SEQUENCE [LARGE SCALE GENOMIC DNA]</scope>
    <source>
        <strain evidence="7 8">XMNu-373</strain>
    </source>
</reference>
<dbReference type="InterPro" id="IPR018485">
    <property type="entry name" value="FGGY_C"/>
</dbReference>
<accession>A0A7K3M2Y3</accession>
<dbReference type="PIRSF" id="PIRSF000538">
    <property type="entry name" value="GlpK"/>
    <property type="match status" value="1"/>
</dbReference>
<sequence>MTQKHAYLGLDIGTSGVKVTLISADGRLIASGEEPYSISAPQPDHAETDPATWIAGVSAALHPMAEALSDVDVAALGIAGQMHGAVLCDQHGNALAPAILWPDRRAVDELERWRALRPEHLATLANPLAPGMTGPILAWLGTHHPDVVAQASVVLGAKDAVRAAVVDRPATATPVTDRSDASATLLWDVPGERWATEVCTAVGVPTRLLPEVAPSSAIVGETSLLRRIVGDASSAVPVVTGAADTAAAALAVEADGLQVNFGTGAQVILPTGSAARSDAHPSTHLYANTDDAWYAMAALQNGGLALEWAAAVLGLTWNAMINAAAEGPAGGVSFLPFLSGERGGVASPSSHGGWLGLGTTTTRTEMARAAVRGVVFAIRRGIELLGDLASDDGRAVTLTGGGWRAPELCQLAADVLQRPARRVDVRSASATGAAKLAARGVGVDLHPARAAAALVGPRYSPELAGDYERWRERCSAGEL</sequence>
<evidence type="ECO:0000256" key="1">
    <source>
        <dbReference type="ARBA" id="ARBA00009156"/>
    </source>
</evidence>
<name>A0A7K3M2Y3_9ACTN</name>
<keyword evidence="3" id="KW-0808">Transferase</keyword>
<dbReference type="InterPro" id="IPR018484">
    <property type="entry name" value="FGGY_N"/>
</dbReference>
<dbReference type="PANTHER" id="PTHR43095:SF5">
    <property type="entry name" value="XYLULOSE KINASE"/>
    <property type="match status" value="1"/>
</dbReference>
<organism evidence="7 8">
    <name type="scientific">Phytoactinopolyspora mesophila</name>
    <dbReference type="NCBI Taxonomy" id="2650750"/>
    <lineage>
        <taxon>Bacteria</taxon>
        <taxon>Bacillati</taxon>
        <taxon>Actinomycetota</taxon>
        <taxon>Actinomycetes</taxon>
        <taxon>Jiangellales</taxon>
        <taxon>Jiangellaceae</taxon>
        <taxon>Phytoactinopolyspora</taxon>
    </lineage>
</organism>
<evidence type="ECO:0000313" key="7">
    <source>
        <dbReference type="EMBL" id="NDL57377.1"/>
    </source>
</evidence>
<proteinExistence type="inferred from homology"/>
<dbReference type="InterPro" id="IPR000577">
    <property type="entry name" value="Carb_kinase_FGGY"/>
</dbReference>
<dbReference type="GO" id="GO:0042732">
    <property type="term" value="P:D-xylose metabolic process"/>
    <property type="evidence" value="ECO:0007669"/>
    <property type="project" value="UniProtKB-KW"/>
</dbReference>
<dbReference type="Pfam" id="PF02782">
    <property type="entry name" value="FGGY_C"/>
    <property type="match status" value="1"/>
</dbReference>
<evidence type="ECO:0000256" key="4">
    <source>
        <dbReference type="ARBA" id="ARBA00022777"/>
    </source>
</evidence>
<keyword evidence="2" id="KW-0119">Carbohydrate metabolism</keyword>
<dbReference type="Gene3D" id="3.30.420.40">
    <property type="match status" value="2"/>
</dbReference>
<dbReference type="InterPro" id="IPR050406">
    <property type="entry name" value="FGGY_Carb_Kinase"/>
</dbReference>
<dbReference type="Pfam" id="PF00370">
    <property type="entry name" value="FGGY_N"/>
    <property type="match status" value="1"/>
</dbReference>
<evidence type="ECO:0000259" key="5">
    <source>
        <dbReference type="Pfam" id="PF00370"/>
    </source>
</evidence>
<dbReference type="SUPFAM" id="SSF53067">
    <property type="entry name" value="Actin-like ATPase domain"/>
    <property type="match status" value="2"/>
</dbReference>
<dbReference type="GO" id="GO:0016301">
    <property type="term" value="F:kinase activity"/>
    <property type="evidence" value="ECO:0007669"/>
    <property type="project" value="UniProtKB-KW"/>
</dbReference>
<comment type="caution">
    <text evidence="7">The sequence shown here is derived from an EMBL/GenBank/DDBJ whole genome shotgun (WGS) entry which is preliminary data.</text>
</comment>
<keyword evidence="8" id="KW-1185">Reference proteome</keyword>
<feature type="domain" description="Carbohydrate kinase FGGY C-terminal" evidence="6">
    <location>
        <begin position="259"/>
        <end position="439"/>
    </location>
</feature>
<dbReference type="AlphaFoldDB" id="A0A7K3M2Y3"/>
<dbReference type="Proteomes" id="UP000460435">
    <property type="component" value="Unassembled WGS sequence"/>
</dbReference>
<keyword evidence="4 7" id="KW-0418">Kinase</keyword>
<dbReference type="PANTHER" id="PTHR43095">
    <property type="entry name" value="SUGAR KINASE"/>
    <property type="match status" value="1"/>
</dbReference>
<evidence type="ECO:0000256" key="3">
    <source>
        <dbReference type="ARBA" id="ARBA00022679"/>
    </source>
</evidence>
<comment type="similarity">
    <text evidence="1">Belongs to the FGGY kinase family.</text>
</comment>
<dbReference type="RefSeq" id="WP_162450021.1">
    <property type="nucleotide sequence ID" value="NZ_WLZY01000002.1"/>
</dbReference>
<evidence type="ECO:0000313" key="8">
    <source>
        <dbReference type="Proteomes" id="UP000460435"/>
    </source>
</evidence>
<dbReference type="InterPro" id="IPR043129">
    <property type="entry name" value="ATPase_NBD"/>
</dbReference>
<protein>
    <submittedName>
        <fullName evidence="7">Carbohydrate kinase</fullName>
    </submittedName>
</protein>
<gene>
    <name evidence="7" type="ORF">F7O44_09870</name>
</gene>